<gene>
    <name evidence="1" type="ORF">HPP92_005553</name>
</gene>
<dbReference type="Proteomes" id="UP000639772">
    <property type="component" value="Unassembled WGS sequence"/>
</dbReference>
<name>A0A835VBG8_VANPL</name>
<accession>A0A835VBG8</accession>
<evidence type="ECO:0000313" key="1">
    <source>
        <dbReference type="EMBL" id="KAG0494559.1"/>
    </source>
</evidence>
<dbReference type="AlphaFoldDB" id="A0A835VBG8"/>
<comment type="caution">
    <text evidence="1">The sequence shown here is derived from an EMBL/GenBank/DDBJ whole genome shotgun (WGS) entry which is preliminary data.</text>
</comment>
<sequence length="111" mass="12360">MMRPSSPFASGMFIWLKRRSGRNCFNHTGALCQPLILRQGKNLRVMPIVMGLQEACTASYTPFGLCGGNSSEKLRPRFSVKQILKKLSQRCYTGRFDTATALVAESTAQLQ</sequence>
<evidence type="ECO:0000313" key="2">
    <source>
        <dbReference type="Proteomes" id="UP000639772"/>
    </source>
</evidence>
<dbReference type="EMBL" id="JADCNM010000002">
    <property type="protein sequence ID" value="KAG0494559.1"/>
    <property type="molecule type" value="Genomic_DNA"/>
</dbReference>
<proteinExistence type="predicted"/>
<protein>
    <submittedName>
        <fullName evidence="1">Uncharacterized protein</fullName>
    </submittedName>
</protein>
<reference evidence="1 2" key="1">
    <citation type="journal article" date="2020" name="Nat. Food">
        <title>A phased Vanilla planifolia genome enables genetic improvement of flavour and production.</title>
        <authorList>
            <person name="Hasing T."/>
            <person name="Tang H."/>
            <person name="Brym M."/>
            <person name="Khazi F."/>
            <person name="Huang T."/>
            <person name="Chambers A.H."/>
        </authorList>
    </citation>
    <scope>NUCLEOTIDE SEQUENCE [LARGE SCALE GENOMIC DNA]</scope>
    <source>
        <tissue evidence="1">Leaf</tissue>
    </source>
</reference>
<organism evidence="1 2">
    <name type="scientific">Vanilla planifolia</name>
    <name type="common">Vanilla</name>
    <dbReference type="NCBI Taxonomy" id="51239"/>
    <lineage>
        <taxon>Eukaryota</taxon>
        <taxon>Viridiplantae</taxon>
        <taxon>Streptophyta</taxon>
        <taxon>Embryophyta</taxon>
        <taxon>Tracheophyta</taxon>
        <taxon>Spermatophyta</taxon>
        <taxon>Magnoliopsida</taxon>
        <taxon>Liliopsida</taxon>
        <taxon>Asparagales</taxon>
        <taxon>Orchidaceae</taxon>
        <taxon>Vanilloideae</taxon>
        <taxon>Vanilleae</taxon>
        <taxon>Vanilla</taxon>
    </lineage>
</organism>